<reference evidence="1 3" key="2">
    <citation type="journal article" date="2011" name="PLoS Biol.">
        <title>Modernizing reference genome assemblies.</title>
        <authorList>
            <person name="Church D.M."/>
            <person name="Schneider V.A."/>
            <person name="Graves T."/>
            <person name="Auger K."/>
            <person name="Cunningham F."/>
            <person name="Bouk N."/>
            <person name="Chen H.C."/>
            <person name="Agarwala R."/>
            <person name="McLaren W.M."/>
            <person name="Ritchie G.R."/>
            <person name="Albracht D."/>
            <person name="Kremitzki M."/>
            <person name="Rock S."/>
            <person name="Kotkiewicz H."/>
            <person name="Kremitzki C."/>
            <person name="Wollam A."/>
            <person name="Trani L."/>
            <person name="Fulton L."/>
            <person name="Fulton R."/>
            <person name="Matthews L."/>
            <person name="Whitehead S."/>
            <person name="Chow W."/>
            <person name="Torrance J."/>
            <person name="Dunn M."/>
            <person name="Harden G."/>
            <person name="Threadgold G."/>
            <person name="Wood J."/>
            <person name="Collins J."/>
            <person name="Heath P."/>
            <person name="Griffiths G."/>
            <person name="Pelan S."/>
            <person name="Grafham D."/>
            <person name="Eichler E.E."/>
            <person name="Weinstock G."/>
            <person name="Mardis E.R."/>
            <person name="Wilson R.K."/>
            <person name="Howe K."/>
            <person name="Flicek P."/>
            <person name="Hubbard T."/>
        </authorList>
    </citation>
    <scope>NUCLEOTIDE SEQUENCE [LARGE SCALE GENOMIC DNA]</scope>
    <source>
        <strain evidence="1 3">C57BL/6J</strain>
    </source>
</reference>
<evidence type="ECO:0000313" key="2">
    <source>
        <dbReference type="MGI" id="MGI:3645327"/>
    </source>
</evidence>
<dbReference type="AlphaFoldDB" id="A0A9L6KE12"/>
<reference evidence="1" key="4">
    <citation type="submission" date="2025-09" db="UniProtKB">
        <authorList>
            <consortium name="Ensembl"/>
        </authorList>
    </citation>
    <scope>IDENTIFICATION</scope>
    <source>
        <strain evidence="1">C57BL/6J</strain>
    </source>
</reference>
<reference evidence="1 3" key="1">
    <citation type="journal article" date="2009" name="PLoS Biol.">
        <title>Lineage-specific biology revealed by a finished genome assembly of the mouse.</title>
        <authorList>
            <consortium name="Mouse Genome Sequencing Consortium"/>
            <person name="Church D.M."/>
            <person name="Goodstadt L."/>
            <person name="Hillier L.W."/>
            <person name="Zody M.C."/>
            <person name="Goldstein S."/>
            <person name="She X."/>
            <person name="Bult C.J."/>
            <person name="Agarwala R."/>
            <person name="Cherry J.L."/>
            <person name="DiCuccio M."/>
            <person name="Hlavina W."/>
            <person name="Kapustin Y."/>
            <person name="Meric P."/>
            <person name="Maglott D."/>
            <person name="Birtle Z."/>
            <person name="Marques A.C."/>
            <person name="Graves T."/>
            <person name="Zhou S."/>
            <person name="Teague B."/>
            <person name="Potamousis K."/>
            <person name="Churas C."/>
            <person name="Place M."/>
            <person name="Herschleb J."/>
            <person name="Runnheim R."/>
            <person name="Forrest D."/>
            <person name="Amos-Landgraf J."/>
            <person name="Schwartz D.C."/>
            <person name="Cheng Z."/>
            <person name="Lindblad-Toh K."/>
            <person name="Eichler E.E."/>
            <person name="Ponting C.P."/>
        </authorList>
    </citation>
    <scope>NUCLEOTIDE SEQUENCE [LARGE SCALE GENOMIC DNA]</scope>
    <source>
        <strain evidence="1 3">C57BL/6J</strain>
    </source>
</reference>
<reference evidence="1" key="3">
    <citation type="submission" date="2025-08" db="UniProtKB">
        <authorList>
            <consortium name="Ensembl"/>
        </authorList>
    </citation>
    <scope>IDENTIFICATION</scope>
    <source>
        <strain evidence="1">C57BL/6J</strain>
    </source>
</reference>
<accession>A0A9L6KE12</accession>
<evidence type="ECO:0000313" key="3">
    <source>
        <dbReference type="Proteomes" id="UP000000589"/>
    </source>
</evidence>
<proteinExistence type="predicted"/>
<protein>
    <submittedName>
        <fullName evidence="1">Zinc finger protein 977</fullName>
    </submittedName>
</protein>
<organism evidence="1 3">
    <name type="scientific">Mus musculus</name>
    <name type="common">Mouse</name>
    <dbReference type="NCBI Taxonomy" id="10090"/>
    <lineage>
        <taxon>Eukaryota</taxon>
        <taxon>Metazoa</taxon>
        <taxon>Chordata</taxon>
        <taxon>Craniata</taxon>
        <taxon>Vertebrata</taxon>
        <taxon>Euteleostomi</taxon>
        <taxon>Mammalia</taxon>
        <taxon>Eutheria</taxon>
        <taxon>Euarchontoglires</taxon>
        <taxon>Glires</taxon>
        <taxon>Rodentia</taxon>
        <taxon>Myomorpha</taxon>
        <taxon>Muroidea</taxon>
        <taxon>Muridae</taxon>
        <taxon>Murinae</taxon>
        <taxon>Mus</taxon>
        <taxon>Mus</taxon>
    </lineage>
</organism>
<dbReference type="Ensembl" id="ENSMUST00000249326.1">
    <property type="protein sequence ID" value="ENSMUSP00000159695.1"/>
    <property type="gene ID" value="ENSMUSG00000092335.3"/>
</dbReference>
<sequence length="77" mass="8778">MATIGKTITLKNILKMIEEMEGMKELLLERNPMNMHNGINPSNVSVIFKSLKETKLETDTLKSFNIVKCLRVKVLSK</sequence>
<dbReference type="GeneTree" id="ENSGT00940000154469"/>
<dbReference type="SMR" id="A0A9L6KE12"/>
<keyword evidence="3" id="KW-1185">Reference proteome</keyword>
<evidence type="ECO:0000313" key="1">
    <source>
        <dbReference type="Ensembl" id="ENSMUSP00000159695.1"/>
    </source>
</evidence>
<name>A0A9L6KE12_MOUSE</name>
<gene>
    <name evidence="1 2" type="primary">Zfp977</name>
</gene>
<dbReference type="MGI" id="MGI:3645327">
    <property type="gene designation" value="Zfp977"/>
</dbReference>
<dbReference type="AGR" id="MGI:3645327"/>
<dbReference type="Proteomes" id="UP000000589">
    <property type="component" value="Chromosome 7"/>
</dbReference>